<comment type="caution">
    <text evidence="3">The sequence shown here is derived from an EMBL/GenBank/DDBJ whole genome shotgun (WGS) entry which is preliminary data.</text>
</comment>
<dbReference type="SUPFAM" id="SSF52980">
    <property type="entry name" value="Restriction endonuclease-like"/>
    <property type="match status" value="1"/>
</dbReference>
<dbReference type="RefSeq" id="WP_158365340.1">
    <property type="nucleotide sequence ID" value="NZ_JAOQKC010000036.1"/>
</dbReference>
<name>A0ABT2S1K9_9FIRM</name>
<dbReference type="GO" id="GO:0004519">
    <property type="term" value="F:endonuclease activity"/>
    <property type="evidence" value="ECO:0007669"/>
    <property type="project" value="UniProtKB-KW"/>
</dbReference>
<reference evidence="3 4" key="1">
    <citation type="journal article" date="2021" name="ISME Commun">
        <title>Automated analysis of genomic sequences facilitates high-throughput and comprehensive description of bacteria.</title>
        <authorList>
            <person name="Hitch T.C.A."/>
        </authorList>
    </citation>
    <scope>NUCLEOTIDE SEQUENCE [LARGE SCALE GENOMIC DNA]</scope>
    <source>
        <strain evidence="3 4">Sanger_04</strain>
    </source>
</reference>
<evidence type="ECO:0000259" key="1">
    <source>
        <dbReference type="Pfam" id="PF04471"/>
    </source>
</evidence>
<dbReference type="Pfam" id="PF20703">
    <property type="entry name" value="nSTAND1"/>
    <property type="match status" value="1"/>
</dbReference>
<dbReference type="InterPro" id="IPR049052">
    <property type="entry name" value="nSTAND1"/>
</dbReference>
<protein>
    <submittedName>
        <fullName evidence="3">Restriction endonuclease</fullName>
        <ecNumber evidence="3">3.1.21.-</ecNumber>
    </submittedName>
</protein>
<dbReference type="InterPro" id="IPR011335">
    <property type="entry name" value="Restrct_endonuc-II-like"/>
</dbReference>
<dbReference type="Pfam" id="PF04471">
    <property type="entry name" value="Mrr_cat"/>
    <property type="match status" value="1"/>
</dbReference>
<keyword evidence="3" id="KW-0540">Nuclease</keyword>
<dbReference type="EC" id="3.1.21.-" evidence="3"/>
<dbReference type="SUPFAM" id="SSF52540">
    <property type="entry name" value="P-loop containing nucleoside triphosphate hydrolases"/>
    <property type="match status" value="1"/>
</dbReference>
<organism evidence="3 4">
    <name type="scientific">Laedolimicola ammoniilytica</name>
    <dbReference type="NCBI Taxonomy" id="2981771"/>
    <lineage>
        <taxon>Bacteria</taxon>
        <taxon>Bacillati</taxon>
        <taxon>Bacillota</taxon>
        <taxon>Clostridia</taxon>
        <taxon>Lachnospirales</taxon>
        <taxon>Lachnospiraceae</taxon>
        <taxon>Laedolimicola</taxon>
    </lineage>
</organism>
<dbReference type="InterPro" id="IPR011856">
    <property type="entry name" value="tRNA_endonuc-like_dom_sf"/>
</dbReference>
<gene>
    <name evidence="3" type="ORF">OCV63_16630</name>
</gene>
<dbReference type="GO" id="GO:0016787">
    <property type="term" value="F:hydrolase activity"/>
    <property type="evidence" value="ECO:0007669"/>
    <property type="project" value="UniProtKB-KW"/>
</dbReference>
<evidence type="ECO:0000313" key="3">
    <source>
        <dbReference type="EMBL" id="MCU6698494.1"/>
    </source>
</evidence>
<evidence type="ECO:0000313" key="4">
    <source>
        <dbReference type="Proteomes" id="UP001652461"/>
    </source>
</evidence>
<dbReference type="EMBL" id="JAOQKC010000036">
    <property type="protein sequence ID" value="MCU6698494.1"/>
    <property type="molecule type" value="Genomic_DNA"/>
</dbReference>
<feature type="domain" description="Novel STAND NTPase 1" evidence="2">
    <location>
        <begin position="251"/>
        <end position="399"/>
    </location>
</feature>
<dbReference type="InterPro" id="IPR007560">
    <property type="entry name" value="Restrct_endonuc_IV_Mrr"/>
</dbReference>
<dbReference type="InterPro" id="IPR027417">
    <property type="entry name" value="P-loop_NTPase"/>
</dbReference>
<dbReference type="Gene3D" id="3.40.50.300">
    <property type="entry name" value="P-loop containing nucleotide triphosphate hydrolases"/>
    <property type="match status" value="1"/>
</dbReference>
<keyword evidence="3" id="KW-0255">Endonuclease</keyword>
<keyword evidence="3" id="KW-0378">Hydrolase</keyword>
<feature type="domain" description="Restriction endonuclease type IV Mrr" evidence="1">
    <location>
        <begin position="22"/>
        <end position="105"/>
    </location>
</feature>
<dbReference type="Gene3D" id="3.40.1350.10">
    <property type="match status" value="1"/>
</dbReference>
<proteinExistence type="predicted"/>
<evidence type="ECO:0000259" key="2">
    <source>
        <dbReference type="Pfam" id="PF20703"/>
    </source>
</evidence>
<dbReference type="Proteomes" id="UP001652461">
    <property type="component" value="Unassembled WGS sequence"/>
</dbReference>
<accession>A0ABT2S1K9</accession>
<sequence>MNTRIEICTKEDESTTVKGGILERLVAQILTVQQFEVTQTVRVTGMEIDVYAKHKITNQVILVECKAHENALPADVITKLLGNIMLRKADACWLVTTGPLSKDAEGTRIEWEQESNSERGKLSFYTQDRILDLLVGSRQIQPLDKILGLISSKFVPGDDAMLMCTSSGMFWIIPIVDPALEISSTVLAFDAVHGQRVTSTEQLNNLKAHRNSFSSFQWLGSESIDSKQTELLAEEYRNIVPVISGDDWSDYRPARPEDFVGRKKILSDILDFLESVNNGNSRTRLFSIKAPSGMGKSSVVLKLASQVTTSRKYSKKFFVYAVDVRTAMSARYAEMAIRSCFSEADSQGFTDVTTRDINSTTVSQYLNDSSIQKTLEYLKQQGKTIVIVFDQFEELFSQKGLYPLFDNVRVLCNEIDALQGPLVLGFAWKTDLTIPADHPAYYMWSNLADRRKEFELSQFKATEIKSAIKLFGRHLQEPVNPILNNYLTKQCQGYPWLLKKLCIHVFKLIHDGNSQDYVIGQRLNIVDLFERDISELTPDQHACVIEIAKSSPADYFSITETYGSDMVQTLINGRIVIRRASKLTLYWDIFRDYVLNKTVPELMLDYIPQQQFRTDMRAFACLIDKGDLASSELGKELSVSTATIDNIMIDAVMFGVAQRNSNTIHIIPDSKEALISTLQAIFKKHTVYVEIKNRLRLFNSPAPHS</sequence>
<keyword evidence="4" id="KW-1185">Reference proteome</keyword>